<protein>
    <submittedName>
        <fullName evidence="1">Uncharacterized protein</fullName>
    </submittedName>
</protein>
<dbReference type="Proteomes" id="UP001223390">
    <property type="component" value="Unassembled WGS sequence"/>
</dbReference>
<sequence>MTPHSLAFYVDVVMSGAVLGARPTDSPDQVTAILGTDFAEDRPYGDTLARDYGLAEFFWVRESPDHPWEGHHFTLQVHRLAYGGGAIVNRGIRDRYGRFDRHLRFDKLRRLLANRGVGLEDVPDANAPAYTLHWQPASQVSVITFRERQWGRPPRRGNRLVGDVNSISSSMTAGQVAWNRARYGPRDA</sequence>
<evidence type="ECO:0000313" key="2">
    <source>
        <dbReference type="Proteomes" id="UP001223390"/>
    </source>
</evidence>
<name>A0ABT7GTU4_9ACTN</name>
<evidence type="ECO:0000313" key="1">
    <source>
        <dbReference type="EMBL" id="MDK9496679.1"/>
    </source>
</evidence>
<reference evidence="1 2" key="1">
    <citation type="submission" date="2023-05" db="EMBL/GenBank/DDBJ databases">
        <title>Sequencing and Assembly of Streptomyces sp. NP73.</title>
        <authorList>
            <person name="Konwar A.N."/>
            <person name="Saikia K."/>
            <person name="Thakur D."/>
        </authorList>
    </citation>
    <scope>NUCLEOTIDE SEQUENCE [LARGE SCALE GENOMIC DNA]</scope>
    <source>
        <strain evidence="1 2">NP73</strain>
    </source>
</reference>
<keyword evidence="2" id="KW-1185">Reference proteome</keyword>
<accession>A0ABT7GTU4</accession>
<gene>
    <name evidence="1" type="ORF">QEZ40_001294</name>
</gene>
<proteinExistence type="predicted"/>
<dbReference type="EMBL" id="JASITI010000014">
    <property type="protein sequence ID" value="MDK9496679.1"/>
    <property type="molecule type" value="Genomic_DNA"/>
</dbReference>
<comment type="caution">
    <text evidence="1">The sequence shown here is derived from an EMBL/GenBank/DDBJ whole genome shotgun (WGS) entry which is preliminary data.</text>
</comment>
<organism evidence="1 2">
    <name type="scientific">Streptomyces katrae</name>
    <dbReference type="NCBI Taxonomy" id="68223"/>
    <lineage>
        <taxon>Bacteria</taxon>
        <taxon>Bacillati</taxon>
        <taxon>Actinomycetota</taxon>
        <taxon>Actinomycetes</taxon>
        <taxon>Kitasatosporales</taxon>
        <taxon>Streptomycetaceae</taxon>
        <taxon>Streptomyces</taxon>
    </lineage>
</organism>